<evidence type="ECO:0000313" key="2">
    <source>
        <dbReference type="Proteomes" id="UP001060261"/>
    </source>
</evidence>
<reference evidence="1" key="1">
    <citation type="submission" date="2022-09" db="EMBL/GenBank/DDBJ databases">
        <title>genome sequence of Deinococcus rubellus.</title>
        <authorList>
            <person name="Srinivasan S."/>
        </authorList>
    </citation>
    <scope>NUCLEOTIDE SEQUENCE</scope>
    <source>
        <strain evidence="1">Ant6</strain>
    </source>
</reference>
<keyword evidence="2" id="KW-1185">Reference proteome</keyword>
<name>A0ABY5YJ63_9DEIO</name>
<proteinExistence type="predicted"/>
<protein>
    <submittedName>
        <fullName evidence="1">Uncharacterized protein</fullName>
    </submittedName>
</protein>
<sequence>MNDNTFTPNTGTRAQSRTFNVLSVTRECGVTTDVEYAIINLTRTDAGLSAQINGQSAELERAVRLLRQAERVWLLDEVLLPVIGKPAARLLHIELGRLGYRTSASHYEVAAAVLGRDVTSLATLTVEEAVITRSFAYGQLSLPTGTVAA</sequence>
<dbReference type="Proteomes" id="UP001060261">
    <property type="component" value="Chromosome"/>
</dbReference>
<dbReference type="RefSeq" id="WP_260560987.1">
    <property type="nucleotide sequence ID" value="NZ_BAABEC010000009.1"/>
</dbReference>
<accession>A0ABY5YJ63</accession>
<organism evidence="1 2">
    <name type="scientific">Deinococcus rubellus</name>
    <dbReference type="NCBI Taxonomy" id="1889240"/>
    <lineage>
        <taxon>Bacteria</taxon>
        <taxon>Thermotogati</taxon>
        <taxon>Deinococcota</taxon>
        <taxon>Deinococci</taxon>
        <taxon>Deinococcales</taxon>
        <taxon>Deinococcaceae</taxon>
        <taxon>Deinococcus</taxon>
    </lineage>
</organism>
<dbReference type="EMBL" id="CP104213">
    <property type="protein sequence ID" value="UWX64726.1"/>
    <property type="molecule type" value="Genomic_DNA"/>
</dbReference>
<evidence type="ECO:0000313" key="1">
    <source>
        <dbReference type="EMBL" id="UWX64726.1"/>
    </source>
</evidence>
<gene>
    <name evidence="1" type="ORF">N0D28_03445</name>
</gene>